<dbReference type="EMBL" id="JAIWYP010000009">
    <property type="protein sequence ID" value="KAH3770370.1"/>
    <property type="molecule type" value="Genomic_DNA"/>
</dbReference>
<evidence type="ECO:0000313" key="2">
    <source>
        <dbReference type="Proteomes" id="UP000828390"/>
    </source>
</evidence>
<protein>
    <submittedName>
        <fullName evidence="1">Uncharacterized protein</fullName>
    </submittedName>
</protein>
<gene>
    <name evidence="1" type="ORF">DPMN_171655</name>
</gene>
<name>A0A9D4E1J6_DREPO</name>
<evidence type="ECO:0000313" key="1">
    <source>
        <dbReference type="EMBL" id="KAH3770370.1"/>
    </source>
</evidence>
<reference evidence="1" key="1">
    <citation type="journal article" date="2019" name="bioRxiv">
        <title>The Genome of the Zebra Mussel, Dreissena polymorpha: A Resource for Invasive Species Research.</title>
        <authorList>
            <person name="McCartney M.A."/>
            <person name="Auch B."/>
            <person name="Kono T."/>
            <person name="Mallez S."/>
            <person name="Zhang Y."/>
            <person name="Obille A."/>
            <person name="Becker A."/>
            <person name="Abrahante J.E."/>
            <person name="Garbe J."/>
            <person name="Badalamenti J.P."/>
            <person name="Herman A."/>
            <person name="Mangelson H."/>
            <person name="Liachko I."/>
            <person name="Sullivan S."/>
            <person name="Sone E.D."/>
            <person name="Koren S."/>
            <person name="Silverstein K.A.T."/>
            <person name="Beckman K.B."/>
            <person name="Gohl D.M."/>
        </authorList>
    </citation>
    <scope>NUCLEOTIDE SEQUENCE</scope>
    <source>
        <strain evidence="1">Duluth1</strain>
        <tissue evidence="1">Whole animal</tissue>
    </source>
</reference>
<dbReference type="Proteomes" id="UP000828390">
    <property type="component" value="Unassembled WGS sequence"/>
</dbReference>
<sequence length="73" mass="8499">MRNLLMLHDEITHPQQYQLKVIRGNTPEPENSVVDDVCVMKDSVDVLYIAKRFKQYIEHRNTDQGEATKMGPL</sequence>
<reference evidence="1" key="2">
    <citation type="submission" date="2020-11" db="EMBL/GenBank/DDBJ databases">
        <authorList>
            <person name="McCartney M.A."/>
            <person name="Auch B."/>
            <person name="Kono T."/>
            <person name="Mallez S."/>
            <person name="Becker A."/>
            <person name="Gohl D.M."/>
            <person name="Silverstein K.A.T."/>
            <person name="Koren S."/>
            <person name="Bechman K.B."/>
            <person name="Herman A."/>
            <person name="Abrahante J.E."/>
            <person name="Garbe J."/>
        </authorList>
    </citation>
    <scope>NUCLEOTIDE SEQUENCE</scope>
    <source>
        <strain evidence="1">Duluth1</strain>
        <tissue evidence="1">Whole animal</tissue>
    </source>
</reference>
<comment type="caution">
    <text evidence="1">The sequence shown here is derived from an EMBL/GenBank/DDBJ whole genome shotgun (WGS) entry which is preliminary data.</text>
</comment>
<dbReference type="AlphaFoldDB" id="A0A9D4E1J6"/>
<keyword evidence="2" id="KW-1185">Reference proteome</keyword>
<organism evidence="1 2">
    <name type="scientific">Dreissena polymorpha</name>
    <name type="common">Zebra mussel</name>
    <name type="synonym">Mytilus polymorpha</name>
    <dbReference type="NCBI Taxonomy" id="45954"/>
    <lineage>
        <taxon>Eukaryota</taxon>
        <taxon>Metazoa</taxon>
        <taxon>Spiralia</taxon>
        <taxon>Lophotrochozoa</taxon>
        <taxon>Mollusca</taxon>
        <taxon>Bivalvia</taxon>
        <taxon>Autobranchia</taxon>
        <taxon>Heteroconchia</taxon>
        <taxon>Euheterodonta</taxon>
        <taxon>Imparidentia</taxon>
        <taxon>Neoheterodontei</taxon>
        <taxon>Myida</taxon>
        <taxon>Dreissenoidea</taxon>
        <taxon>Dreissenidae</taxon>
        <taxon>Dreissena</taxon>
    </lineage>
</organism>
<proteinExistence type="predicted"/>
<accession>A0A9D4E1J6</accession>